<keyword evidence="3" id="KW-1185">Reference proteome</keyword>
<feature type="region of interest" description="Disordered" evidence="1">
    <location>
        <begin position="146"/>
        <end position="165"/>
    </location>
</feature>
<feature type="compositionally biased region" description="Polar residues" evidence="1">
    <location>
        <begin position="150"/>
        <end position="165"/>
    </location>
</feature>
<feature type="compositionally biased region" description="Polar residues" evidence="1">
    <location>
        <begin position="231"/>
        <end position="240"/>
    </location>
</feature>
<dbReference type="AlphaFoldDB" id="A0A8H2VV59"/>
<proteinExistence type="predicted"/>
<reference evidence="2" key="1">
    <citation type="submission" date="2020-10" db="EMBL/GenBank/DDBJ databases">
        <authorList>
            <person name="Kusch S."/>
        </authorList>
    </citation>
    <scope>NUCLEOTIDE SEQUENCE</scope>
    <source>
        <strain evidence="2">SwB9</strain>
    </source>
</reference>
<dbReference type="Proteomes" id="UP000624404">
    <property type="component" value="Unassembled WGS sequence"/>
</dbReference>
<dbReference type="OrthoDB" id="3530815at2759"/>
<accession>A0A8H2VV59</accession>
<comment type="caution">
    <text evidence="2">The sequence shown here is derived from an EMBL/GenBank/DDBJ whole genome shotgun (WGS) entry which is preliminary data.</text>
</comment>
<organism evidence="2 3">
    <name type="scientific">Sclerotinia trifoliorum</name>
    <dbReference type="NCBI Taxonomy" id="28548"/>
    <lineage>
        <taxon>Eukaryota</taxon>
        <taxon>Fungi</taxon>
        <taxon>Dikarya</taxon>
        <taxon>Ascomycota</taxon>
        <taxon>Pezizomycotina</taxon>
        <taxon>Leotiomycetes</taxon>
        <taxon>Helotiales</taxon>
        <taxon>Sclerotiniaceae</taxon>
        <taxon>Sclerotinia</taxon>
    </lineage>
</organism>
<evidence type="ECO:0000256" key="1">
    <source>
        <dbReference type="SAM" id="MobiDB-lite"/>
    </source>
</evidence>
<sequence length="265" mass="30302">MSPTGIAFRKQVDTLLNELSDCIAFCNQIRETRRLGSKHENFDKLEDSLLHSHTTLSIQYDTLQRCFGHRMAVGDEASVQPMNKCLRAVSSDVKRKLYEIANKTTQTAGSRQLPGFGALLQHWKLIEEDASNIIIGLSQRLIITPPASTPVPSHTLSPKQEPQIRSDQQVVSKGDFNFLLGHMKNSWTERWSNEQLIYVNYYDQNKRSYEKPEGFIEAVPASYTPARPENVTRSRPNNGDLNERERRSYAYGGSNRPQKEEFQTR</sequence>
<dbReference type="EMBL" id="CAJHIA010000014">
    <property type="protein sequence ID" value="CAD6445364.1"/>
    <property type="molecule type" value="Genomic_DNA"/>
</dbReference>
<protein>
    <submittedName>
        <fullName evidence="2">8952025c-5dcc-4535-82ba-c4d056988108-CDS</fullName>
    </submittedName>
</protein>
<evidence type="ECO:0000313" key="2">
    <source>
        <dbReference type="EMBL" id="CAD6445364.1"/>
    </source>
</evidence>
<gene>
    <name evidence="2" type="ORF">SCLTRI_LOCUS5147</name>
</gene>
<evidence type="ECO:0000313" key="3">
    <source>
        <dbReference type="Proteomes" id="UP000624404"/>
    </source>
</evidence>
<name>A0A8H2VV59_9HELO</name>
<feature type="region of interest" description="Disordered" evidence="1">
    <location>
        <begin position="226"/>
        <end position="265"/>
    </location>
</feature>